<dbReference type="Pfam" id="PF13529">
    <property type="entry name" value="Peptidase_C39_2"/>
    <property type="match status" value="1"/>
</dbReference>
<feature type="signal peptide" evidence="1">
    <location>
        <begin position="1"/>
        <end position="37"/>
    </location>
</feature>
<evidence type="ECO:0000259" key="2">
    <source>
        <dbReference type="Pfam" id="PF13529"/>
    </source>
</evidence>
<dbReference type="Gene3D" id="3.90.70.10">
    <property type="entry name" value="Cysteine proteinases"/>
    <property type="match status" value="1"/>
</dbReference>
<gene>
    <name evidence="3" type="ORF">BST12_21610</name>
</gene>
<dbReference type="AlphaFoldDB" id="A0A1W9ZIV0"/>
<evidence type="ECO:0000256" key="1">
    <source>
        <dbReference type="SAM" id="SignalP"/>
    </source>
</evidence>
<evidence type="ECO:0000313" key="4">
    <source>
        <dbReference type="Proteomes" id="UP000192284"/>
    </source>
</evidence>
<sequence length="239" mass="25059">MKISPAIKTSFKTALQTALLAVAAGAVALGVAGPADASAATMYGDPAAAAKWWRHQKYDDCLLMASADVVGQMTGKEPSEAAIIKLAQNTPSTVHPGSIYVKPADKKHPNSGQGTSFGDLPALLGHYGVEVQMTDQSHSPKTGVATGIEALEQYLGSGRKVIVDVNAEMIWGQPVETKDSDGNPVGDHAVVVTGIDTANGVVHLNDSGNEKGRDEQIPMELFTKAWATSDYFVVVTTDK</sequence>
<keyword evidence="4" id="KW-1185">Reference proteome</keyword>
<accession>A0A1W9ZIV0</accession>
<name>A0A1W9ZIV0_MYCAN</name>
<dbReference type="EMBL" id="MVHE01000048">
    <property type="protein sequence ID" value="ORA15748.1"/>
    <property type="molecule type" value="Genomic_DNA"/>
</dbReference>
<dbReference type="OrthoDB" id="461196at2"/>
<keyword evidence="1" id="KW-0732">Signal</keyword>
<evidence type="ECO:0000313" key="3">
    <source>
        <dbReference type="EMBL" id="ORA15748.1"/>
    </source>
</evidence>
<reference evidence="3 4" key="1">
    <citation type="submission" date="2017-02" db="EMBL/GenBank/DDBJ databases">
        <title>The new phylogeny of genus Mycobacterium.</title>
        <authorList>
            <person name="Tortoli E."/>
            <person name="Trovato A."/>
            <person name="Cirillo D.M."/>
        </authorList>
    </citation>
    <scope>NUCLEOTIDE SEQUENCE [LARGE SCALE GENOMIC DNA]</scope>
    <source>
        <strain evidence="3 4">DSM 45057</strain>
    </source>
</reference>
<feature type="chain" id="PRO_5039010193" description="Peptidase C39-like domain-containing protein" evidence="1">
    <location>
        <begin position="38"/>
        <end position="239"/>
    </location>
</feature>
<protein>
    <recommendedName>
        <fullName evidence="2">Peptidase C39-like domain-containing protein</fullName>
    </recommendedName>
</protein>
<feature type="domain" description="Peptidase C39-like" evidence="2">
    <location>
        <begin position="64"/>
        <end position="207"/>
    </location>
</feature>
<dbReference type="InterPro" id="IPR039564">
    <property type="entry name" value="Peptidase_C39-like"/>
</dbReference>
<comment type="caution">
    <text evidence="3">The sequence shown here is derived from an EMBL/GenBank/DDBJ whole genome shotgun (WGS) entry which is preliminary data.</text>
</comment>
<organism evidence="3 4">
    <name type="scientific">Mycobacterium angelicum</name>
    <dbReference type="NCBI Taxonomy" id="470074"/>
    <lineage>
        <taxon>Bacteria</taxon>
        <taxon>Bacillati</taxon>
        <taxon>Actinomycetota</taxon>
        <taxon>Actinomycetes</taxon>
        <taxon>Mycobacteriales</taxon>
        <taxon>Mycobacteriaceae</taxon>
        <taxon>Mycobacterium</taxon>
    </lineage>
</organism>
<proteinExistence type="predicted"/>
<dbReference type="Proteomes" id="UP000192284">
    <property type="component" value="Unassembled WGS sequence"/>
</dbReference>
<dbReference type="RefSeq" id="WP_083115232.1">
    <property type="nucleotide sequence ID" value="NZ_JACKTS010000023.1"/>
</dbReference>